<dbReference type="AlphaFoldDB" id="A0AAD3XPG7"/>
<dbReference type="PROSITE" id="PS00678">
    <property type="entry name" value="WD_REPEATS_1"/>
    <property type="match status" value="1"/>
</dbReference>
<keyword evidence="6" id="KW-1185">Reference proteome</keyword>
<feature type="compositionally biased region" description="Gly residues" evidence="4">
    <location>
        <begin position="14"/>
        <end position="24"/>
    </location>
</feature>
<dbReference type="SUPFAM" id="SSF81383">
    <property type="entry name" value="F-box domain"/>
    <property type="match status" value="1"/>
</dbReference>
<evidence type="ECO:0000313" key="6">
    <source>
        <dbReference type="Proteomes" id="UP001279734"/>
    </source>
</evidence>
<dbReference type="SMART" id="SM00320">
    <property type="entry name" value="WD40"/>
    <property type="match status" value="2"/>
</dbReference>
<dbReference type="PROSITE" id="PS50082">
    <property type="entry name" value="WD_REPEATS_2"/>
    <property type="match status" value="1"/>
</dbReference>
<keyword evidence="2" id="KW-0677">Repeat</keyword>
<dbReference type="PANTHER" id="PTHR19855">
    <property type="entry name" value="WD40 REPEAT PROTEIN 12, 37"/>
    <property type="match status" value="1"/>
</dbReference>
<sequence length="467" mass="51553">MSSSSSPTSSQVGAGEGHGGGGSGGRRRRRRGGRQTYEGESSASSIRRRSSNIDGVWPEPFVEALAVQVAADAALSVGRLAAAPSIATLFQVCSTWRAVSRSELLWQNLTRRIWNCSQLLRHSWREEYIYRHRTAQNFRLRRYVHTVLQFDDQGPEDNGVGDNLLCLRLTLSDHHLAAGFSDGSVRLFNLHSLLLLHTYRPFPRDLLGVFSRAVSGIILTLPQLIFASLDGDIHVSLFDNGGPGPTRRALLGNVVNDGALVDFTGCNRFWVGLYAGVPGRAIHIWDGESEELLFVGETLTDPEAVIGWHTLTALTEFVGRVRIMNQELAVACTSLRVLVFDLRDMEVIHSQVENRRGLIVGCLDTSNDEYLTADSRGVVTVRRGRTSEQVYAFRVRGAAVARGVIGCMNSCHAIIFAGGVIRLWEIEGGEYLYRLRERVEATVLAANDRHLAASSNDRTIHLWDFGA</sequence>
<dbReference type="Gene3D" id="1.20.1280.50">
    <property type="match status" value="1"/>
</dbReference>
<dbReference type="InterPro" id="IPR036047">
    <property type="entry name" value="F-box-like_dom_sf"/>
</dbReference>
<feature type="compositionally biased region" description="Low complexity" evidence="4">
    <location>
        <begin position="1"/>
        <end position="10"/>
    </location>
</feature>
<keyword evidence="1 3" id="KW-0853">WD repeat</keyword>
<accession>A0AAD3XPG7</accession>
<dbReference type="Gene3D" id="2.130.10.10">
    <property type="entry name" value="YVTN repeat-like/Quinoprotein amine dehydrogenase"/>
    <property type="match status" value="2"/>
</dbReference>
<dbReference type="EMBL" id="BSYO01000012">
    <property type="protein sequence ID" value="GMH12567.1"/>
    <property type="molecule type" value="Genomic_DNA"/>
</dbReference>
<reference evidence="5" key="1">
    <citation type="submission" date="2023-05" db="EMBL/GenBank/DDBJ databases">
        <title>Nepenthes gracilis genome sequencing.</title>
        <authorList>
            <person name="Fukushima K."/>
        </authorList>
    </citation>
    <scope>NUCLEOTIDE SEQUENCE</scope>
    <source>
        <strain evidence="5">SING2019-196</strain>
    </source>
</reference>
<organism evidence="5 6">
    <name type="scientific">Nepenthes gracilis</name>
    <name type="common">Slender pitcher plant</name>
    <dbReference type="NCBI Taxonomy" id="150966"/>
    <lineage>
        <taxon>Eukaryota</taxon>
        <taxon>Viridiplantae</taxon>
        <taxon>Streptophyta</taxon>
        <taxon>Embryophyta</taxon>
        <taxon>Tracheophyta</taxon>
        <taxon>Spermatophyta</taxon>
        <taxon>Magnoliopsida</taxon>
        <taxon>eudicotyledons</taxon>
        <taxon>Gunneridae</taxon>
        <taxon>Pentapetalae</taxon>
        <taxon>Caryophyllales</taxon>
        <taxon>Nepenthaceae</taxon>
        <taxon>Nepenthes</taxon>
    </lineage>
</organism>
<dbReference type="InterPro" id="IPR036322">
    <property type="entry name" value="WD40_repeat_dom_sf"/>
</dbReference>
<protein>
    <recommendedName>
        <fullName evidence="7">Transcriptional regulator STERILE APETALA</fullName>
    </recommendedName>
</protein>
<dbReference type="Proteomes" id="UP001279734">
    <property type="component" value="Unassembled WGS sequence"/>
</dbReference>
<evidence type="ECO:0008006" key="7">
    <source>
        <dbReference type="Google" id="ProtNLM"/>
    </source>
</evidence>
<evidence type="ECO:0000256" key="1">
    <source>
        <dbReference type="ARBA" id="ARBA00022574"/>
    </source>
</evidence>
<feature type="repeat" description="WD" evidence="3">
    <location>
        <begin position="432"/>
        <end position="467"/>
    </location>
</feature>
<dbReference type="InterPro" id="IPR015943">
    <property type="entry name" value="WD40/YVTN_repeat-like_dom_sf"/>
</dbReference>
<comment type="caution">
    <text evidence="5">The sequence shown here is derived from an EMBL/GenBank/DDBJ whole genome shotgun (WGS) entry which is preliminary data.</text>
</comment>
<dbReference type="PROSITE" id="PS50294">
    <property type="entry name" value="WD_REPEATS_REGION"/>
    <property type="match status" value="1"/>
</dbReference>
<dbReference type="SUPFAM" id="SSF50978">
    <property type="entry name" value="WD40 repeat-like"/>
    <property type="match status" value="1"/>
</dbReference>
<proteinExistence type="predicted"/>
<evidence type="ECO:0000313" key="5">
    <source>
        <dbReference type="EMBL" id="GMH12567.1"/>
    </source>
</evidence>
<feature type="region of interest" description="Disordered" evidence="4">
    <location>
        <begin position="1"/>
        <end position="49"/>
    </location>
</feature>
<gene>
    <name evidence="5" type="ORF">Nepgr_014408</name>
</gene>
<evidence type="ECO:0000256" key="4">
    <source>
        <dbReference type="SAM" id="MobiDB-lite"/>
    </source>
</evidence>
<evidence type="ECO:0000256" key="3">
    <source>
        <dbReference type="PROSITE-ProRule" id="PRU00221"/>
    </source>
</evidence>
<evidence type="ECO:0000256" key="2">
    <source>
        <dbReference type="ARBA" id="ARBA00022737"/>
    </source>
</evidence>
<dbReference type="PANTHER" id="PTHR19855:SF31">
    <property type="entry name" value="TRANSCRIPTIONAL REGULATOR STERILE APETALA"/>
    <property type="match status" value="1"/>
</dbReference>
<dbReference type="InterPro" id="IPR001680">
    <property type="entry name" value="WD40_rpt"/>
</dbReference>
<dbReference type="InterPro" id="IPR019775">
    <property type="entry name" value="WD40_repeat_CS"/>
</dbReference>
<name>A0AAD3XPG7_NEPGR</name>